<dbReference type="KEGG" id="mhaz:BHR79_05850"/>
<evidence type="ECO:0000313" key="2">
    <source>
        <dbReference type="EMBL" id="SDW92018.1"/>
    </source>
</evidence>
<keyword evidence="3" id="KW-1185">Reference proteome</keyword>
<protein>
    <recommendedName>
        <fullName evidence="5">Rubrerythrin</fullName>
    </recommendedName>
</protein>
<dbReference type="RefSeq" id="WP_072561493.1">
    <property type="nucleotide sequence ID" value="NZ_CP017921.1"/>
</dbReference>
<gene>
    <name evidence="1" type="ORF">BHR79_05850</name>
    <name evidence="2" type="ORF">SAMN04515625_1879</name>
</gene>
<dbReference type="AlphaFoldDB" id="A0A1L3Q2G7"/>
<reference evidence="2 4" key="2">
    <citation type="submission" date="2016-10" db="EMBL/GenBank/DDBJ databases">
        <authorList>
            <person name="de Groot N.N."/>
        </authorList>
    </citation>
    <scope>NUCLEOTIDE SEQUENCE [LARGE SCALE GENOMIC DNA]</scope>
    <source>
        <strain evidence="2 4">Z-7982</strain>
    </source>
</reference>
<dbReference type="GeneID" id="30583270"/>
<accession>A0A1L3Q2G7</accession>
<reference evidence="1 3" key="1">
    <citation type="submission" date="2016-10" db="EMBL/GenBank/DDBJ databases">
        <title>Methanohalophilus halophilus.</title>
        <authorList>
            <person name="L'haridon S."/>
        </authorList>
    </citation>
    <scope>NUCLEOTIDE SEQUENCE [LARGE SCALE GENOMIC DNA]</scope>
    <source>
        <strain evidence="1 3">Z-7982</strain>
    </source>
</reference>
<dbReference type="Proteomes" id="UP000198669">
    <property type="component" value="Unassembled WGS sequence"/>
</dbReference>
<dbReference type="STRING" id="2177.BHR79_05850"/>
<organism evidence="1 3">
    <name type="scientific">Methanohalophilus halophilus</name>
    <dbReference type="NCBI Taxonomy" id="2177"/>
    <lineage>
        <taxon>Archaea</taxon>
        <taxon>Methanobacteriati</taxon>
        <taxon>Methanobacteriota</taxon>
        <taxon>Stenosarchaea group</taxon>
        <taxon>Methanomicrobia</taxon>
        <taxon>Methanosarcinales</taxon>
        <taxon>Methanosarcinaceae</taxon>
        <taxon>Methanohalophilus</taxon>
    </lineage>
</organism>
<dbReference type="EMBL" id="FNMU01000006">
    <property type="protein sequence ID" value="SDW92018.1"/>
    <property type="molecule type" value="Genomic_DNA"/>
</dbReference>
<evidence type="ECO:0008006" key="5">
    <source>
        <dbReference type="Google" id="ProtNLM"/>
    </source>
</evidence>
<sequence>MSEYFSEKMLQSKLKKMYWMESQLEQLILWESELELEGAESEALQILSNDSERHRLIVEYWMEIADIAIPKEPPLGVPIKHFDFEGMDGPEMFQKIRKYEILAHSDYKKIASINQNVLQEFFGRKEKSNEFTKQMERIAQEEERHRQICEERVGGFKTIRGRS</sequence>
<name>A0A1L3Q2G7_9EURY</name>
<evidence type="ECO:0000313" key="1">
    <source>
        <dbReference type="EMBL" id="APH39057.1"/>
    </source>
</evidence>
<evidence type="ECO:0000313" key="4">
    <source>
        <dbReference type="Proteomes" id="UP000198669"/>
    </source>
</evidence>
<dbReference type="EMBL" id="CP017921">
    <property type="protein sequence ID" value="APH39057.1"/>
    <property type="molecule type" value="Genomic_DNA"/>
</dbReference>
<evidence type="ECO:0000313" key="3">
    <source>
        <dbReference type="Proteomes" id="UP000186879"/>
    </source>
</evidence>
<dbReference type="Proteomes" id="UP000186879">
    <property type="component" value="Chromosome"/>
</dbReference>
<proteinExistence type="predicted"/>